<name>A0ABD3PVS4_9STRA</name>
<reference evidence="1 2" key="1">
    <citation type="submission" date="2024-10" db="EMBL/GenBank/DDBJ databases">
        <title>Updated reference genomes for cyclostephanoid diatoms.</title>
        <authorList>
            <person name="Roberts W.R."/>
            <person name="Alverson A.J."/>
        </authorList>
    </citation>
    <scope>NUCLEOTIDE SEQUENCE [LARGE SCALE GENOMIC DNA]</scope>
    <source>
        <strain evidence="1 2">AJA010-31</strain>
    </source>
</reference>
<proteinExistence type="predicted"/>
<protein>
    <submittedName>
        <fullName evidence="1">Uncharacterized protein</fullName>
    </submittedName>
</protein>
<sequence>MIRTQLRLDILLEKSLPLLSLSVFGRNKLNSAQCTRIAKAANTTSQATRSHCRQCTRFKTTVRLQLPSVSVSHRPLSFYAAVQWQLTGEVKMGYGFNCNSTHLLTICHFGSGSKGALDIA</sequence>
<keyword evidence="2" id="KW-1185">Reference proteome</keyword>
<gene>
    <name evidence="1" type="ORF">ACHAWO_006053</name>
</gene>
<accession>A0ABD3PVS4</accession>
<organism evidence="1 2">
    <name type="scientific">Cyclotella atomus</name>
    <dbReference type="NCBI Taxonomy" id="382360"/>
    <lineage>
        <taxon>Eukaryota</taxon>
        <taxon>Sar</taxon>
        <taxon>Stramenopiles</taxon>
        <taxon>Ochrophyta</taxon>
        <taxon>Bacillariophyta</taxon>
        <taxon>Coscinodiscophyceae</taxon>
        <taxon>Thalassiosirophycidae</taxon>
        <taxon>Stephanodiscales</taxon>
        <taxon>Stephanodiscaceae</taxon>
        <taxon>Cyclotella</taxon>
    </lineage>
</organism>
<dbReference type="AlphaFoldDB" id="A0ABD3PVS4"/>
<comment type="caution">
    <text evidence="1">The sequence shown here is derived from an EMBL/GenBank/DDBJ whole genome shotgun (WGS) entry which is preliminary data.</text>
</comment>
<evidence type="ECO:0000313" key="2">
    <source>
        <dbReference type="Proteomes" id="UP001530400"/>
    </source>
</evidence>
<dbReference type="EMBL" id="JALLPJ020000432">
    <property type="protein sequence ID" value="KAL3792234.1"/>
    <property type="molecule type" value="Genomic_DNA"/>
</dbReference>
<dbReference type="Proteomes" id="UP001530400">
    <property type="component" value="Unassembled WGS sequence"/>
</dbReference>
<evidence type="ECO:0000313" key="1">
    <source>
        <dbReference type="EMBL" id="KAL3792234.1"/>
    </source>
</evidence>